<organism evidence="4 5">
    <name type="scientific">Alkalibaculum sporogenes</name>
    <dbReference type="NCBI Taxonomy" id="2655001"/>
    <lineage>
        <taxon>Bacteria</taxon>
        <taxon>Bacillati</taxon>
        <taxon>Bacillota</taxon>
        <taxon>Clostridia</taxon>
        <taxon>Eubacteriales</taxon>
        <taxon>Eubacteriaceae</taxon>
        <taxon>Alkalibaculum</taxon>
    </lineage>
</organism>
<feature type="domain" description="HTH tetR-type" evidence="3">
    <location>
        <begin position="12"/>
        <end position="72"/>
    </location>
</feature>
<gene>
    <name evidence="4" type="ORF">GC105_06805</name>
</gene>
<dbReference type="InterPro" id="IPR009057">
    <property type="entry name" value="Homeodomain-like_sf"/>
</dbReference>
<dbReference type="RefSeq" id="WP_152803017.1">
    <property type="nucleotide sequence ID" value="NZ_WHNX01000008.1"/>
</dbReference>
<evidence type="ECO:0000256" key="1">
    <source>
        <dbReference type="ARBA" id="ARBA00023125"/>
    </source>
</evidence>
<evidence type="ECO:0000313" key="5">
    <source>
        <dbReference type="Proteomes" id="UP000440004"/>
    </source>
</evidence>
<dbReference type="PROSITE" id="PS50977">
    <property type="entry name" value="HTH_TETR_2"/>
    <property type="match status" value="1"/>
</dbReference>
<evidence type="ECO:0000313" key="4">
    <source>
        <dbReference type="EMBL" id="MPW25494.1"/>
    </source>
</evidence>
<keyword evidence="1 2" id="KW-0238">DNA-binding</keyword>
<dbReference type="EMBL" id="WHNX01000008">
    <property type="protein sequence ID" value="MPW25494.1"/>
    <property type="molecule type" value="Genomic_DNA"/>
</dbReference>
<sequence>MTPKIFTSLEREEMRIKMLDAGFSLIKEYGMTHTSVDKIMEAVGLKKSTFYNFFHSKEMFVYEIILLQREKFWKHFDTVLSGREKVSVSEGKELLRTLFCNPNSIYQHLTQEDENKLQAALPKEYFIDDNKEKNAANALLGRIEGIQSDIDYKLIANLMKILAMVQEGKDVLHEDALDRTLDALFDLMFSFIFNESR</sequence>
<dbReference type="GO" id="GO:0003677">
    <property type="term" value="F:DNA binding"/>
    <property type="evidence" value="ECO:0007669"/>
    <property type="project" value="UniProtKB-UniRule"/>
</dbReference>
<dbReference type="Pfam" id="PF00440">
    <property type="entry name" value="TetR_N"/>
    <property type="match status" value="1"/>
</dbReference>
<reference evidence="4 5" key="1">
    <citation type="submission" date="2019-10" db="EMBL/GenBank/DDBJ databases">
        <title>Alkalibaculum tamaniensis sp.nov., a new alkaliphilic acetogen, isolated on methoxylated aromatics from a mud volcano.</title>
        <authorList>
            <person name="Khomyakova M.A."/>
            <person name="Merkel A.Y."/>
            <person name="Bonch-Osmolovskaya E.A."/>
            <person name="Slobodkin A.I."/>
        </authorList>
    </citation>
    <scope>NUCLEOTIDE SEQUENCE [LARGE SCALE GENOMIC DNA]</scope>
    <source>
        <strain evidence="4 5">M08DMB</strain>
    </source>
</reference>
<proteinExistence type="predicted"/>
<dbReference type="Proteomes" id="UP000440004">
    <property type="component" value="Unassembled WGS sequence"/>
</dbReference>
<protein>
    <submittedName>
        <fullName evidence="4">TetR family transcriptional regulator</fullName>
    </submittedName>
</protein>
<dbReference type="SUPFAM" id="SSF46689">
    <property type="entry name" value="Homeodomain-like"/>
    <property type="match status" value="1"/>
</dbReference>
<accession>A0A6A7K7V5</accession>
<keyword evidence="5" id="KW-1185">Reference proteome</keyword>
<name>A0A6A7K7V5_9FIRM</name>
<dbReference type="AlphaFoldDB" id="A0A6A7K7V5"/>
<comment type="caution">
    <text evidence="4">The sequence shown here is derived from an EMBL/GenBank/DDBJ whole genome shotgun (WGS) entry which is preliminary data.</text>
</comment>
<dbReference type="InterPro" id="IPR001647">
    <property type="entry name" value="HTH_TetR"/>
</dbReference>
<feature type="DNA-binding region" description="H-T-H motif" evidence="2">
    <location>
        <begin position="35"/>
        <end position="54"/>
    </location>
</feature>
<dbReference type="Gene3D" id="1.10.357.10">
    <property type="entry name" value="Tetracycline Repressor, domain 2"/>
    <property type="match status" value="1"/>
</dbReference>
<evidence type="ECO:0000256" key="2">
    <source>
        <dbReference type="PROSITE-ProRule" id="PRU00335"/>
    </source>
</evidence>
<evidence type="ECO:0000259" key="3">
    <source>
        <dbReference type="PROSITE" id="PS50977"/>
    </source>
</evidence>